<dbReference type="Proteomes" id="UP000192251">
    <property type="component" value="Chromosome"/>
</dbReference>
<dbReference type="KEGG" id="kab:B7C62_23180"/>
<name>A0ABC8BX79_9ACTN</name>
<evidence type="ECO:0000313" key="2">
    <source>
        <dbReference type="Proteomes" id="UP000192251"/>
    </source>
</evidence>
<dbReference type="EMBL" id="CP020563">
    <property type="protein sequence ID" value="ARF74814.1"/>
    <property type="molecule type" value="Genomic_DNA"/>
</dbReference>
<organism evidence="1 2">
    <name type="scientific">Kitasatospora albolonga</name>
    <dbReference type="NCBI Taxonomy" id="68173"/>
    <lineage>
        <taxon>Bacteria</taxon>
        <taxon>Bacillati</taxon>
        <taxon>Actinomycetota</taxon>
        <taxon>Actinomycetes</taxon>
        <taxon>Kitasatosporales</taxon>
        <taxon>Streptomycetaceae</taxon>
        <taxon>Kitasatospora</taxon>
    </lineage>
</organism>
<proteinExistence type="predicted"/>
<gene>
    <name evidence="1" type="ORF">B7C62_23180</name>
</gene>
<evidence type="ECO:0008006" key="3">
    <source>
        <dbReference type="Google" id="ProtNLM"/>
    </source>
</evidence>
<reference evidence="1 2" key="1">
    <citation type="submission" date="2017-04" db="EMBL/GenBank/DDBJ databases">
        <title>The complete genome sequence of Streptomyces albolongus YIM 101047, the producer of novel bafilomycins and novel odoriferous sesquiterpenoids.</title>
        <authorList>
            <person name="Yin M."/>
            <person name="Jiang Y."/>
        </authorList>
    </citation>
    <scope>NUCLEOTIDE SEQUENCE [LARGE SCALE GENOMIC DNA]</scope>
    <source>
        <strain evidence="1 2">YIM 101047</strain>
    </source>
</reference>
<evidence type="ECO:0000313" key="1">
    <source>
        <dbReference type="EMBL" id="ARF74814.1"/>
    </source>
</evidence>
<dbReference type="AlphaFoldDB" id="A0ABC8BX79"/>
<accession>A0ABC8BX79</accession>
<protein>
    <recommendedName>
        <fullName evidence="3">Secreted protein</fullName>
    </recommendedName>
</protein>
<sequence>MYSPSRSGISPGPEYFIVFRTFHLDGFAAAVVVVSWAACADACADAPDACAGVAPASIAATARQAAAVLMFLMKTLPVIVPRALPGGAGGRTITLWRV</sequence>
<keyword evidence="2" id="KW-1185">Reference proteome</keyword>